<evidence type="ECO:0000256" key="2">
    <source>
        <dbReference type="ARBA" id="ARBA00022723"/>
    </source>
</evidence>
<dbReference type="InterPro" id="IPR044862">
    <property type="entry name" value="Pro_4_hyd_alph_FE2OG_OXY"/>
</dbReference>
<comment type="cofactor">
    <cofactor evidence="1">
        <name>L-ascorbate</name>
        <dbReference type="ChEBI" id="CHEBI:38290"/>
    </cofactor>
</comment>
<dbReference type="InterPro" id="IPR006620">
    <property type="entry name" value="Pro_4_hyd_alph"/>
</dbReference>
<dbReference type="GO" id="GO:0031543">
    <property type="term" value="F:peptidyl-proline dioxygenase activity"/>
    <property type="evidence" value="ECO:0007669"/>
    <property type="project" value="TreeGrafter"/>
</dbReference>
<evidence type="ECO:0000259" key="7">
    <source>
        <dbReference type="PROSITE" id="PS51471"/>
    </source>
</evidence>
<keyword evidence="6" id="KW-0408">Iron</keyword>
<dbReference type="InterPro" id="IPR005123">
    <property type="entry name" value="Oxoglu/Fe-dep_dioxygenase_dom"/>
</dbReference>
<dbReference type="GO" id="GO:0008198">
    <property type="term" value="F:ferrous iron binding"/>
    <property type="evidence" value="ECO:0007669"/>
    <property type="project" value="TreeGrafter"/>
</dbReference>
<feature type="domain" description="Fe2OG dioxygenase" evidence="7">
    <location>
        <begin position="99"/>
        <end position="201"/>
    </location>
</feature>
<dbReference type="EMBL" id="CP040602">
    <property type="protein sequence ID" value="QCU89384.1"/>
    <property type="molecule type" value="Genomic_DNA"/>
</dbReference>
<keyword evidence="3" id="KW-0847">Vitamin C</keyword>
<keyword evidence="5" id="KW-0560">Oxidoreductase</keyword>
<keyword evidence="9" id="KW-1185">Reference proteome</keyword>
<proteinExistence type="predicted"/>
<dbReference type="Gene3D" id="2.60.120.620">
    <property type="entry name" value="q2cbj1_9rhob like domain"/>
    <property type="match status" value="1"/>
</dbReference>
<organism evidence="8 9">
    <name type="scientific">Thiomicrorhabdus sediminis</name>
    <dbReference type="NCBI Taxonomy" id="2580412"/>
    <lineage>
        <taxon>Bacteria</taxon>
        <taxon>Pseudomonadati</taxon>
        <taxon>Pseudomonadota</taxon>
        <taxon>Gammaproteobacteria</taxon>
        <taxon>Thiotrichales</taxon>
        <taxon>Piscirickettsiaceae</taxon>
        <taxon>Thiomicrorhabdus</taxon>
    </lineage>
</organism>
<dbReference type="SMART" id="SM00702">
    <property type="entry name" value="P4Hc"/>
    <property type="match status" value="1"/>
</dbReference>
<evidence type="ECO:0000256" key="5">
    <source>
        <dbReference type="ARBA" id="ARBA00023002"/>
    </source>
</evidence>
<sequence>MQSLSVEIIAHMIDALVEKGWCEWPNAISNELCLQLLNELDALDEQGQMEEAGIGRGQQHQKNHGIRRDSIYWLNGQSEAQQQYLAQMALLQQQLNRELFMGLFEYECHYALYSPGDFYKKHSDSFRGNANRMITTVLYLNPQWQNEWGGELVIYSEDGEQVLHTAMPEIGKLVVFLSEQTPHEVLPTQQPRASIAGWFRCNASTAINLDPAR</sequence>
<dbReference type="PANTHER" id="PTHR12907">
    <property type="entry name" value="EGL NINE HOMOLOG-RELATED"/>
    <property type="match status" value="1"/>
</dbReference>
<dbReference type="Proteomes" id="UP000304864">
    <property type="component" value="Chromosome"/>
</dbReference>
<evidence type="ECO:0000256" key="1">
    <source>
        <dbReference type="ARBA" id="ARBA00001961"/>
    </source>
</evidence>
<keyword evidence="2" id="KW-0479">Metal-binding</keyword>
<reference evidence="8 9" key="1">
    <citation type="submission" date="2019-05" db="EMBL/GenBank/DDBJ databases">
        <title>Thiomicrorhabdus sediminis sp. nov, a novel sulfur-oxidizing bacterium isolated from coastal sediment.</title>
        <authorList>
            <person name="Liu X."/>
        </authorList>
    </citation>
    <scope>NUCLEOTIDE SEQUENCE [LARGE SCALE GENOMIC DNA]</scope>
    <source>
        <strain evidence="8 9">G1</strain>
    </source>
</reference>
<dbReference type="RefSeq" id="WP_138563693.1">
    <property type="nucleotide sequence ID" value="NZ_CP040602.1"/>
</dbReference>
<gene>
    <name evidence="8" type="ORF">FE785_01420</name>
</gene>
<keyword evidence="4" id="KW-0223">Dioxygenase</keyword>
<dbReference type="GO" id="GO:0071456">
    <property type="term" value="P:cellular response to hypoxia"/>
    <property type="evidence" value="ECO:0007669"/>
    <property type="project" value="TreeGrafter"/>
</dbReference>
<name>A0A4P9K3C1_9GAMM</name>
<dbReference type="GO" id="GO:0031418">
    <property type="term" value="F:L-ascorbic acid binding"/>
    <property type="evidence" value="ECO:0007669"/>
    <property type="project" value="UniProtKB-KW"/>
</dbReference>
<evidence type="ECO:0000256" key="6">
    <source>
        <dbReference type="ARBA" id="ARBA00023004"/>
    </source>
</evidence>
<dbReference type="OrthoDB" id="9783171at2"/>
<evidence type="ECO:0000256" key="4">
    <source>
        <dbReference type="ARBA" id="ARBA00022964"/>
    </source>
</evidence>
<dbReference type="AlphaFoldDB" id="A0A4P9K3C1"/>
<protein>
    <submittedName>
        <fullName evidence="8">2OG-Fe(II) oxygenase</fullName>
    </submittedName>
</protein>
<dbReference type="PROSITE" id="PS51471">
    <property type="entry name" value="FE2OG_OXY"/>
    <property type="match status" value="1"/>
</dbReference>
<dbReference type="InterPro" id="IPR051559">
    <property type="entry name" value="HIF_prolyl_hydroxylases"/>
</dbReference>
<accession>A0A4P9K3C1</accession>
<dbReference type="KEGG" id="thig:FE785_01420"/>
<dbReference type="PANTHER" id="PTHR12907:SF26">
    <property type="entry name" value="HIF PROLYL HYDROXYLASE, ISOFORM C"/>
    <property type="match status" value="1"/>
</dbReference>
<evidence type="ECO:0000313" key="8">
    <source>
        <dbReference type="EMBL" id="QCU89384.1"/>
    </source>
</evidence>
<evidence type="ECO:0000313" key="9">
    <source>
        <dbReference type="Proteomes" id="UP000304864"/>
    </source>
</evidence>
<dbReference type="Pfam" id="PF13640">
    <property type="entry name" value="2OG-FeII_Oxy_3"/>
    <property type="match status" value="1"/>
</dbReference>
<evidence type="ECO:0000256" key="3">
    <source>
        <dbReference type="ARBA" id="ARBA00022896"/>
    </source>
</evidence>